<dbReference type="GO" id="GO:0032878">
    <property type="term" value="P:regulation of establishment or maintenance of cell polarity"/>
    <property type="evidence" value="ECO:0007669"/>
    <property type="project" value="TreeGrafter"/>
</dbReference>
<sequence>MHIFRFNYPSLSVLDVSCLMLRFLRSHIHHTGEFKPEDVHNFFKFTPTLRHGFPQNACALAYDYLLGLMAMGTTDGEIRIFGSENVEWYSTTPKNTPVSHMYFALGSGALIVLCSDLSFHKFQLNSDSIERSTANHEERLKRITCCEMENLNEPSDAYLLIGTVTGNIFALHVKTLEFSEVVLFEENISKSVASLNGEVRSVDQIVVNPSDTSKLLIAFNCLVVVYYNTITHQVIRYWQLQQPITSIAWSVDAVEFICSHTDGSLDTWSIESDTPIEPSSIPFGPFPCMSISKVRWATAISSPLPIKFYTGGMPRSSYGDRYTLTAMRQGKLVVFDFGSPVIDFFIVPSLQSPKVADFSKAIALMVLCEQEIVCIDLSDRCWPVHNLPYLHALHSSGVTCNIHCSNIEEHVWKALVKVSDAQKKKNASKNPWPLTAGSNIQPPALCAANNAERRQLLITGHENGMVKIWCAGSVSLRYMLTIDSAKEFEGSFADDADSEEKDSKRNSTGSADEAESSDDLNAATEWPPFRKVGSYDPFCDDPRLAIQKMHFDTSNGRLVVGGRAGHVLVYDIDDEPATVSSAMQILFEVVESSKLSTEVNRMQPLPPRRSPLAYPIGYQPYKTEDGQSCIVQLRPAVAVTALSSLHSRNLLGFGCEYGFILCDLRTQSTLIRNCLLSAEELLEANALNGALSRFKSMKKSIRQSFRRKKKNPQGDTSHQSEPGCSSLHDDLDEVKPVERAIVSRSEAPLNVGDPLQSAVRVMKFYYANILSTTSGTDSLWIGTNSGLILVYAIADDAIRPEDVCVLVKEIRLQHRAPVIDLDCVTLDGSPIVKGSASAQRLLICTEEQIKTFSLPLMKPTRFKYKLTGIEGSRIRKVQLLTLRSSADRKMYEKFLAVITNQGELFIFSAVALKRLTKVNFTKATDVAGIASTVISAYGELFFLRPGGSEFQRASLAAVQHPYLIPLLKDHQFPPKFI</sequence>
<comment type="similarity">
    <text evidence="1">Belongs to the WD repeat L(2)GL family.</text>
</comment>
<name>F1KU55_ASCSU</name>
<dbReference type="Pfam" id="PF08366">
    <property type="entry name" value="LLGL"/>
    <property type="match status" value="1"/>
</dbReference>
<dbReference type="InterPro" id="IPR000664">
    <property type="entry name" value="Lethal2_giant"/>
</dbReference>
<feature type="region of interest" description="Disordered" evidence="5">
    <location>
        <begin position="491"/>
        <end position="524"/>
    </location>
</feature>
<dbReference type="InterPro" id="IPR015943">
    <property type="entry name" value="WD40/YVTN_repeat-like_dom_sf"/>
</dbReference>
<evidence type="ECO:0000256" key="5">
    <source>
        <dbReference type="SAM" id="MobiDB-lite"/>
    </source>
</evidence>
<dbReference type="PRINTS" id="PR00962">
    <property type="entry name" value="LETHAL2GIANT"/>
</dbReference>
<evidence type="ECO:0000256" key="3">
    <source>
        <dbReference type="ARBA" id="ARBA00022574"/>
    </source>
</evidence>
<dbReference type="InterPro" id="IPR013577">
    <property type="entry name" value="LLGL2"/>
</dbReference>
<keyword evidence="4" id="KW-0677">Repeat</keyword>
<feature type="compositionally biased region" description="Polar residues" evidence="5">
    <location>
        <begin position="713"/>
        <end position="723"/>
    </location>
</feature>
<dbReference type="AlphaFoldDB" id="F1KU55"/>
<dbReference type="EMBL" id="JI165919">
    <property type="protein sequence ID" value="ADY41409.1"/>
    <property type="molecule type" value="mRNA"/>
</dbReference>
<protein>
    <submittedName>
        <fullName evidence="7">Lethal(2) giant larvae protein 2</fullName>
    </submittedName>
</protein>
<dbReference type="PANTHER" id="PTHR10241">
    <property type="entry name" value="LETHAL 2 GIANT LARVAE PROTEIN"/>
    <property type="match status" value="1"/>
</dbReference>
<dbReference type="PANTHER" id="PTHR10241:SF29">
    <property type="entry name" value="LETHAL(2) GIANT LARVAE PROTEIN"/>
    <property type="match status" value="1"/>
</dbReference>
<evidence type="ECO:0000256" key="4">
    <source>
        <dbReference type="ARBA" id="ARBA00022737"/>
    </source>
</evidence>
<reference evidence="7" key="1">
    <citation type="journal article" date="2011" name="Genome Res.">
        <title>Deep small RNA sequencing from the nematode Ascaris reveals conservation, functional diversification, and novel developmental profiles.</title>
        <authorList>
            <person name="Wang J."/>
            <person name="Czech B."/>
            <person name="Crunk A."/>
            <person name="Wallace A."/>
            <person name="Mitreva M."/>
            <person name="Hannon G.J."/>
            <person name="Davis R.E."/>
        </authorList>
    </citation>
    <scope>NUCLEOTIDE SEQUENCE</scope>
</reference>
<dbReference type="GO" id="GO:0051294">
    <property type="term" value="P:establishment of spindle orientation"/>
    <property type="evidence" value="ECO:0007669"/>
    <property type="project" value="TreeGrafter"/>
</dbReference>
<keyword evidence="2" id="KW-0268">Exocytosis</keyword>
<dbReference type="GO" id="GO:0030866">
    <property type="term" value="P:cortical actin cytoskeleton organization"/>
    <property type="evidence" value="ECO:0007669"/>
    <property type="project" value="TreeGrafter"/>
</dbReference>
<evidence type="ECO:0000259" key="6">
    <source>
        <dbReference type="Pfam" id="PF08366"/>
    </source>
</evidence>
<dbReference type="GO" id="GO:0030864">
    <property type="term" value="C:cortical actin cytoskeleton"/>
    <property type="evidence" value="ECO:0007669"/>
    <property type="project" value="TreeGrafter"/>
</dbReference>
<feature type="region of interest" description="Disordered" evidence="5">
    <location>
        <begin position="705"/>
        <end position="729"/>
    </location>
</feature>
<dbReference type="GO" id="GO:0005886">
    <property type="term" value="C:plasma membrane"/>
    <property type="evidence" value="ECO:0007669"/>
    <property type="project" value="TreeGrafter"/>
</dbReference>
<organism evidence="7">
    <name type="scientific">Ascaris suum</name>
    <name type="common">Pig roundworm</name>
    <name type="synonym">Ascaris lumbricoides</name>
    <dbReference type="NCBI Taxonomy" id="6253"/>
    <lineage>
        <taxon>Eukaryota</taxon>
        <taxon>Metazoa</taxon>
        <taxon>Ecdysozoa</taxon>
        <taxon>Nematoda</taxon>
        <taxon>Chromadorea</taxon>
        <taxon>Rhabditida</taxon>
        <taxon>Spirurina</taxon>
        <taxon>Ascaridomorpha</taxon>
        <taxon>Ascaridoidea</taxon>
        <taxon>Ascarididae</taxon>
        <taxon>Ascaris</taxon>
    </lineage>
</organism>
<proteinExistence type="evidence at transcript level"/>
<keyword evidence="3" id="KW-0853">WD repeat</keyword>
<dbReference type="SUPFAM" id="SSF50978">
    <property type="entry name" value="WD40 repeat-like"/>
    <property type="match status" value="2"/>
</dbReference>
<evidence type="ECO:0000313" key="7">
    <source>
        <dbReference type="EMBL" id="ADY41409.1"/>
    </source>
</evidence>
<dbReference type="InterPro" id="IPR036322">
    <property type="entry name" value="WD40_repeat_dom_sf"/>
</dbReference>
<dbReference type="GO" id="GO:0006893">
    <property type="term" value="P:Golgi to plasma membrane transport"/>
    <property type="evidence" value="ECO:0007669"/>
    <property type="project" value="TreeGrafter"/>
</dbReference>
<accession>F1KU55</accession>
<dbReference type="GO" id="GO:0019905">
    <property type="term" value="F:syntaxin binding"/>
    <property type="evidence" value="ECO:0007669"/>
    <property type="project" value="TreeGrafter"/>
</dbReference>
<dbReference type="GO" id="GO:0008593">
    <property type="term" value="P:regulation of Notch signaling pathway"/>
    <property type="evidence" value="ECO:0007669"/>
    <property type="project" value="TreeGrafter"/>
</dbReference>
<evidence type="ECO:0000256" key="1">
    <source>
        <dbReference type="ARBA" id="ARBA00008070"/>
    </source>
</evidence>
<dbReference type="Gene3D" id="2.130.10.10">
    <property type="entry name" value="YVTN repeat-like/Quinoprotein amine dehydrogenase"/>
    <property type="match status" value="1"/>
</dbReference>
<dbReference type="GO" id="GO:0045159">
    <property type="term" value="F:myosin II binding"/>
    <property type="evidence" value="ECO:0007669"/>
    <property type="project" value="TreeGrafter"/>
</dbReference>
<evidence type="ECO:0000256" key="2">
    <source>
        <dbReference type="ARBA" id="ARBA00022483"/>
    </source>
</evidence>
<dbReference type="GO" id="GO:0005096">
    <property type="term" value="F:GTPase activator activity"/>
    <property type="evidence" value="ECO:0007669"/>
    <property type="project" value="TreeGrafter"/>
</dbReference>
<feature type="domain" description="Lethal giant larvae homologue 2" evidence="6">
    <location>
        <begin position="280"/>
        <end position="383"/>
    </location>
</feature>
<dbReference type="GO" id="GO:0006887">
    <property type="term" value="P:exocytosis"/>
    <property type="evidence" value="ECO:0007669"/>
    <property type="project" value="UniProtKB-KW"/>
</dbReference>